<evidence type="ECO:0000313" key="6">
    <source>
        <dbReference type="Proteomes" id="UP000642920"/>
    </source>
</evidence>
<keyword evidence="2" id="KW-0408">Iron</keyword>
<dbReference type="InterPro" id="IPR040086">
    <property type="entry name" value="MJ0683-like"/>
</dbReference>
<dbReference type="CDD" id="cd01335">
    <property type="entry name" value="Radical_SAM"/>
    <property type="match status" value="1"/>
</dbReference>
<dbReference type="NCBIfam" id="NF033668">
    <property type="entry name" value="rSAM_PA0069"/>
    <property type="match status" value="1"/>
</dbReference>
<dbReference type="SMART" id="SM00729">
    <property type="entry name" value="Elp3"/>
    <property type="match status" value="1"/>
</dbReference>
<keyword evidence="6" id="KW-1185">Reference proteome</keyword>
<feature type="domain" description="Radical SAM core" evidence="4">
    <location>
        <begin position="61"/>
        <end position="311"/>
    </location>
</feature>
<dbReference type="RefSeq" id="WP_201916624.1">
    <property type="nucleotide sequence ID" value="NZ_JAERQG010000001.1"/>
</dbReference>
<comment type="caution">
    <text evidence="5">The sequence shown here is derived from an EMBL/GenBank/DDBJ whole genome shotgun (WGS) entry which is preliminary data.</text>
</comment>
<dbReference type="AlphaFoldDB" id="A0A937AJ95"/>
<dbReference type="PANTHER" id="PTHR43432">
    <property type="entry name" value="SLR0285 PROTEIN"/>
    <property type="match status" value="1"/>
</dbReference>
<dbReference type="GO" id="GO:0051536">
    <property type="term" value="F:iron-sulfur cluster binding"/>
    <property type="evidence" value="ECO:0007669"/>
    <property type="project" value="UniProtKB-KW"/>
</dbReference>
<proteinExistence type="predicted"/>
<evidence type="ECO:0000259" key="4">
    <source>
        <dbReference type="PROSITE" id="PS51918"/>
    </source>
</evidence>
<evidence type="ECO:0000313" key="5">
    <source>
        <dbReference type="EMBL" id="MBL0763722.1"/>
    </source>
</evidence>
<dbReference type="InterPro" id="IPR006638">
    <property type="entry name" value="Elp3/MiaA/NifB-like_rSAM"/>
</dbReference>
<dbReference type="InterPro" id="IPR058240">
    <property type="entry name" value="rSAM_sf"/>
</dbReference>
<evidence type="ECO:0000256" key="1">
    <source>
        <dbReference type="ARBA" id="ARBA00022723"/>
    </source>
</evidence>
<evidence type="ECO:0000256" key="3">
    <source>
        <dbReference type="ARBA" id="ARBA00023014"/>
    </source>
</evidence>
<sequence>MSTDQKIKGRGAQHKPDNRFLKQSISWEEKDGIDEFVHLDAPKTEIFYESPKEVVNKVKSPDVGMEYSLNPYQGCEHGCIYCYARTTHEFWGFNSGLDFESKIVVKKNAAAQLERTILKKSWKVKPIVLSGNTDCYQPLEKKLRITRSLLKVFADYRHPVGIITKNVGFLDDLDLLEDLASNNLVRVILSITSLDEELRSKLEPRTATVARKLEAIEKLTEKGIPVSVMTAPIIPGLNHHEIPEIIKTAAERGATNAGYTVVRLNGTIAEVFQKWLKTHFSDRYDKVWNQITHLHDGNVNDSNFGRRMRGAGQEADMIKQLFDMAIKKYMNGGEKVVLNTKAFRRGGNYKLFNF</sequence>
<dbReference type="Proteomes" id="UP000642920">
    <property type="component" value="Unassembled WGS sequence"/>
</dbReference>
<dbReference type="GO" id="GO:0046872">
    <property type="term" value="F:metal ion binding"/>
    <property type="evidence" value="ECO:0007669"/>
    <property type="project" value="UniProtKB-KW"/>
</dbReference>
<protein>
    <submittedName>
        <fullName evidence="5">PA0069 family radical SAM protein</fullName>
    </submittedName>
</protein>
<dbReference type="InterPro" id="IPR007197">
    <property type="entry name" value="rSAM"/>
</dbReference>
<accession>A0A937AJ95</accession>
<dbReference type="SUPFAM" id="SSF102114">
    <property type="entry name" value="Radical SAM enzymes"/>
    <property type="match status" value="1"/>
</dbReference>
<reference evidence="5" key="1">
    <citation type="submission" date="2021-01" db="EMBL/GenBank/DDBJ databases">
        <title>Marivirga sp. nov., isolated from intertidal surface sediments.</title>
        <authorList>
            <person name="Zhang M."/>
        </authorList>
    </citation>
    <scope>NUCLEOTIDE SEQUENCE</scope>
    <source>
        <strain evidence="5">SM1354</strain>
    </source>
</reference>
<dbReference type="PROSITE" id="PS51918">
    <property type="entry name" value="RADICAL_SAM"/>
    <property type="match status" value="1"/>
</dbReference>
<organism evidence="5 6">
    <name type="scientific">Marivirga atlantica</name>
    <dbReference type="NCBI Taxonomy" id="1548457"/>
    <lineage>
        <taxon>Bacteria</taxon>
        <taxon>Pseudomonadati</taxon>
        <taxon>Bacteroidota</taxon>
        <taxon>Cytophagia</taxon>
        <taxon>Cytophagales</taxon>
        <taxon>Marivirgaceae</taxon>
        <taxon>Marivirga</taxon>
    </lineage>
</organism>
<dbReference type="Pfam" id="PF04055">
    <property type="entry name" value="Radical_SAM"/>
    <property type="match status" value="1"/>
</dbReference>
<name>A0A937AJ95_9BACT</name>
<dbReference type="EMBL" id="JAERQG010000001">
    <property type="protein sequence ID" value="MBL0763722.1"/>
    <property type="molecule type" value="Genomic_DNA"/>
</dbReference>
<gene>
    <name evidence="5" type="ORF">JKP34_00575</name>
</gene>
<keyword evidence="1" id="KW-0479">Metal-binding</keyword>
<dbReference type="GO" id="GO:0003824">
    <property type="term" value="F:catalytic activity"/>
    <property type="evidence" value="ECO:0007669"/>
    <property type="project" value="InterPro"/>
</dbReference>
<evidence type="ECO:0000256" key="2">
    <source>
        <dbReference type="ARBA" id="ARBA00023004"/>
    </source>
</evidence>
<dbReference type="PANTHER" id="PTHR43432:SF3">
    <property type="entry name" value="SLR0285 PROTEIN"/>
    <property type="match status" value="1"/>
</dbReference>
<dbReference type="SFLD" id="SFLDS00029">
    <property type="entry name" value="Radical_SAM"/>
    <property type="match status" value="1"/>
</dbReference>
<keyword evidence="3" id="KW-0411">Iron-sulfur</keyword>
<dbReference type="Gene3D" id="3.80.30.30">
    <property type="match status" value="1"/>
</dbReference>
<dbReference type="SFLD" id="SFLDG01084">
    <property type="entry name" value="Uncharacterised_Radical_SAM_Su"/>
    <property type="match status" value="1"/>
</dbReference>